<gene>
    <name evidence="2" type="ORF">TKV_c17230</name>
</gene>
<dbReference type="HOGENOM" id="CLU_201605_1_1_9"/>
<dbReference type="OrthoDB" id="1684758at2"/>
<evidence type="ECO:0000259" key="1">
    <source>
        <dbReference type="Pfam" id="PF07561"/>
    </source>
</evidence>
<protein>
    <recommendedName>
        <fullName evidence="1">DUF1540 domain-containing protein</fullName>
    </recommendedName>
</protein>
<evidence type="ECO:0000313" key="2">
    <source>
        <dbReference type="EMBL" id="AIS52876.1"/>
    </source>
</evidence>
<dbReference type="Pfam" id="PF07561">
    <property type="entry name" value="DUF1540"/>
    <property type="match status" value="1"/>
</dbReference>
<organism evidence="2 3">
    <name type="scientific">Thermoanaerobacter kivui</name>
    <name type="common">Acetogenium kivui</name>
    <dbReference type="NCBI Taxonomy" id="2325"/>
    <lineage>
        <taxon>Bacteria</taxon>
        <taxon>Bacillati</taxon>
        <taxon>Bacillota</taxon>
        <taxon>Clostridia</taxon>
        <taxon>Thermoanaerobacterales</taxon>
        <taxon>Thermoanaerobacteraceae</taxon>
        <taxon>Thermoanaerobacter</taxon>
    </lineage>
</organism>
<keyword evidence="3" id="KW-1185">Reference proteome</keyword>
<evidence type="ECO:0000313" key="3">
    <source>
        <dbReference type="Proteomes" id="UP000029669"/>
    </source>
</evidence>
<accession>A0A097AST1</accession>
<dbReference type="InterPro" id="IPR011437">
    <property type="entry name" value="DUF1540"/>
</dbReference>
<dbReference type="EMBL" id="CP009170">
    <property type="protein sequence ID" value="AIS52876.1"/>
    <property type="molecule type" value="Genomic_DNA"/>
</dbReference>
<feature type="domain" description="DUF1540" evidence="1">
    <location>
        <begin position="7"/>
        <end position="47"/>
    </location>
</feature>
<dbReference type="KEGG" id="tki:TKV_c17230"/>
<dbReference type="AlphaFoldDB" id="A0A097AST1"/>
<name>A0A097AST1_THEKI</name>
<reference evidence="3" key="1">
    <citation type="journal article" date="2015" name="Genome Announc.">
        <title>Whole-Genome Sequences of 80 Environmental and Clinical Isolates of Burkholderia pseudomallei.</title>
        <authorList>
            <person name="Johnson S.L."/>
            <person name="Baker A.L."/>
            <person name="Chain P.S."/>
            <person name="Currie B.J."/>
            <person name="Daligault H.E."/>
            <person name="Davenport K.W."/>
            <person name="Davis C.B."/>
            <person name="Inglis T.J."/>
            <person name="Kaestli M."/>
            <person name="Koren S."/>
            <person name="Mayo M."/>
            <person name="Merritt A.J."/>
            <person name="Price E.P."/>
            <person name="Sarovich D.S."/>
            <person name="Warner J."/>
            <person name="Rosovitz M.J."/>
        </authorList>
    </citation>
    <scope>NUCLEOTIDE SEQUENCE [LARGE SCALE GENOMIC DNA]</scope>
    <source>
        <strain evidence="3">DSM 2030</strain>
    </source>
</reference>
<sequence>MSAENVVKCSVNTCNYWKDMKCHAPSIEINSKVMSAKTSSETECTTFRPK</sequence>
<dbReference type="RefSeq" id="WP_084574229.1">
    <property type="nucleotide sequence ID" value="NZ_CP009170.1"/>
</dbReference>
<dbReference type="eggNOG" id="ENOG502ZP0D">
    <property type="taxonomic scope" value="Bacteria"/>
</dbReference>
<dbReference type="Proteomes" id="UP000029669">
    <property type="component" value="Chromosome"/>
</dbReference>
<proteinExistence type="predicted"/>